<accession>A0A151SZC2</accession>
<protein>
    <submittedName>
        <fullName evidence="2">Uncharacterized protein</fullName>
    </submittedName>
</protein>
<gene>
    <name evidence="2" type="ORF">KK1_015603</name>
</gene>
<evidence type="ECO:0000313" key="3">
    <source>
        <dbReference type="Proteomes" id="UP000075243"/>
    </source>
</evidence>
<sequence length="297" mass="33578">MVFIIRELHSFTLQMREVLFYEDLQGILERVQNEMHASFVWLFQQVFSHTPTLMVYVMILLANFTVHSMGHAAAIAAVSPPLAGTSVSADGTDGDGRFDRSDWSPHGTVFSDMGTSSQVCKTGDNTESVLGQEEEEAKLWDSMVEEASKMEVGLDRDAMKRFVSPVTARIESDDYAEFLRTELVYQTGLSKDPNNTLLLANYAQFLYLVAHDYDRAEEYFKRAIEVEPPDAEAYNKYATFLWKVKNDLWAAEETYLEAISAEPDNSFYAANYAHFLWNTGGEDTCFPLSSPDNSQEV</sequence>
<dbReference type="Gene3D" id="1.25.40.10">
    <property type="entry name" value="Tetratricopeptide repeat domain"/>
    <property type="match status" value="1"/>
</dbReference>
<dbReference type="PROSITE" id="PS50005">
    <property type="entry name" value="TPR"/>
    <property type="match status" value="1"/>
</dbReference>
<dbReference type="EMBL" id="CM003612">
    <property type="protein sequence ID" value="KYP60155.1"/>
    <property type="molecule type" value="Genomic_DNA"/>
</dbReference>
<dbReference type="SMART" id="SM00386">
    <property type="entry name" value="HAT"/>
    <property type="match status" value="2"/>
</dbReference>
<evidence type="ECO:0000313" key="2">
    <source>
        <dbReference type="EMBL" id="KYP60155.1"/>
    </source>
</evidence>
<dbReference type="SUPFAM" id="SSF48452">
    <property type="entry name" value="TPR-like"/>
    <property type="match status" value="1"/>
</dbReference>
<dbReference type="Gramene" id="C.cajan_15165.t">
    <property type="protein sequence ID" value="C.cajan_15165.t"/>
    <property type="gene ID" value="C.cajan_15165"/>
</dbReference>
<dbReference type="AlphaFoldDB" id="A0A151SZC2"/>
<feature type="repeat" description="TPR" evidence="1">
    <location>
        <begin position="197"/>
        <end position="230"/>
    </location>
</feature>
<keyword evidence="3" id="KW-1185">Reference proteome</keyword>
<dbReference type="InterPro" id="IPR011990">
    <property type="entry name" value="TPR-like_helical_dom_sf"/>
</dbReference>
<dbReference type="InterPro" id="IPR019734">
    <property type="entry name" value="TPR_rpt"/>
</dbReference>
<keyword evidence="1" id="KW-0802">TPR repeat</keyword>
<dbReference type="PANTHER" id="PTHR26312">
    <property type="entry name" value="TETRATRICOPEPTIDE REPEAT PROTEIN 5"/>
    <property type="match status" value="1"/>
</dbReference>
<dbReference type="InterPro" id="IPR003107">
    <property type="entry name" value="HAT"/>
</dbReference>
<dbReference type="GO" id="GO:0006396">
    <property type="term" value="P:RNA processing"/>
    <property type="evidence" value="ECO:0007669"/>
    <property type="project" value="InterPro"/>
</dbReference>
<dbReference type="PANTHER" id="PTHR26312:SF132">
    <property type="entry name" value="OS01G0855200 PROTEIN"/>
    <property type="match status" value="1"/>
</dbReference>
<reference evidence="2 3" key="1">
    <citation type="journal article" date="2012" name="Nat. Biotechnol.">
        <title>Draft genome sequence of pigeonpea (Cajanus cajan), an orphan legume crop of resource-poor farmers.</title>
        <authorList>
            <person name="Varshney R.K."/>
            <person name="Chen W."/>
            <person name="Li Y."/>
            <person name="Bharti A.K."/>
            <person name="Saxena R.K."/>
            <person name="Schlueter J.A."/>
            <person name="Donoghue M.T."/>
            <person name="Azam S."/>
            <person name="Fan G."/>
            <person name="Whaley A.M."/>
            <person name="Farmer A.D."/>
            <person name="Sheridan J."/>
            <person name="Iwata A."/>
            <person name="Tuteja R."/>
            <person name="Penmetsa R.V."/>
            <person name="Wu W."/>
            <person name="Upadhyaya H.D."/>
            <person name="Yang S.P."/>
            <person name="Shah T."/>
            <person name="Saxena K.B."/>
            <person name="Michael T."/>
            <person name="McCombie W.R."/>
            <person name="Yang B."/>
            <person name="Zhang G."/>
            <person name="Yang H."/>
            <person name="Wang J."/>
            <person name="Spillane C."/>
            <person name="Cook D.R."/>
            <person name="May G.D."/>
            <person name="Xu X."/>
            <person name="Jackson S.A."/>
        </authorList>
    </citation>
    <scope>NUCLEOTIDE SEQUENCE [LARGE SCALE GENOMIC DNA]</scope>
    <source>
        <strain evidence="3">cv. Asha</strain>
    </source>
</reference>
<organism evidence="2 3">
    <name type="scientific">Cajanus cajan</name>
    <name type="common">Pigeon pea</name>
    <name type="synonym">Cajanus indicus</name>
    <dbReference type="NCBI Taxonomy" id="3821"/>
    <lineage>
        <taxon>Eukaryota</taxon>
        <taxon>Viridiplantae</taxon>
        <taxon>Streptophyta</taxon>
        <taxon>Embryophyta</taxon>
        <taxon>Tracheophyta</taxon>
        <taxon>Spermatophyta</taxon>
        <taxon>Magnoliopsida</taxon>
        <taxon>eudicotyledons</taxon>
        <taxon>Gunneridae</taxon>
        <taxon>Pentapetalae</taxon>
        <taxon>rosids</taxon>
        <taxon>fabids</taxon>
        <taxon>Fabales</taxon>
        <taxon>Fabaceae</taxon>
        <taxon>Papilionoideae</taxon>
        <taxon>50 kb inversion clade</taxon>
        <taxon>NPAAA clade</taxon>
        <taxon>indigoferoid/millettioid clade</taxon>
        <taxon>Phaseoleae</taxon>
        <taxon>Cajanus</taxon>
    </lineage>
</organism>
<dbReference type="Proteomes" id="UP000075243">
    <property type="component" value="Chromosome 10"/>
</dbReference>
<name>A0A151SZC2_CAJCA</name>
<evidence type="ECO:0000256" key="1">
    <source>
        <dbReference type="PROSITE-ProRule" id="PRU00339"/>
    </source>
</evidence>
<proteinExistence type="predicted"/>
<dbReference type="OMA" id="KLQWGES"/>
<dbReference type="STRING" id="3821.A0A151SZC2"/>